<feature type="region of interest" description="Disordered" evidence="1">
    <location>
        <begin position="368"/>
        <end position="600"/>
    </location>
</feature>
<feature type="compositionally biased region" description="Polar residues" evidence="1">
    <location>
        <begin position="693"/>
        <end position="703"/>
    </location>
</feature>
<feature type="compositionally biased region" description="Low complexity" evidence="1">
    <location>
        <begin position="714"/>
        <end position="724"/>
    </location>
</feature>
<feature type="compositionally biased region" description="Low complexity" evidence="1">
    <location>
        <begin position="1349"/>
        <end position="1366"/>
    </location>
</feature>
<feature type="compositionally biased region" description="Basic and acidic residues" evidence="1">
    <location>
        <begin position="1008"/>
        <end position="1018"/>
    </location>
</feature>
<dbReference type="GeneID" id="19316693"/>
<evidence type="ECO:0000313" key="2">
    <source>
        <dbReference type="EMBL" id="EPQ29901.1"/>
    </source>
</evidence>
<reference evidence="2 3" key="1">
    <citation type="journal article" date="2013" name="Plant Cell">
        <title>The transition from a phytopathogenic smut ancestor to an anamorphic biocontrol agent deciphered by comparative whole-genome analysis.</title>
        <authorList>
            <person name="Lefebvre F."/>
            <person name="Joly D.L."/>
            <person name="Labbe C."/>
            <person name="Teichmann B."/>
            <person name="Linning R."/>
            <person name="Belzile F."/>
            <person name="Bakkeren G."/>
            <person name="Belanger R.R."/>
        </authorList>
    </citation>
    <scope>NUCLEOTIDE SEQUENCE [LARGE SCALE GENOMIC DNA]</scope>
    <source>
        <strain evidence="2 3">PF-1</strain>
    </source>
</reference>
<dbReference type="GO" id="GO:0036286">
    <property type="term" value="C:eisosome filament"/>
    <property type="evidence" value="ECO:0007669"/>
    <property type="project" value="TreeGrafter"/>
</dbReference>
<feature type="compositionally biased region" description="Pro residues" evidence="1">
    <location>
        <begin position="845"/>
        <end position="860"/>
    </location>
</feature>
<dbReference type="GO" id="GO:0006897">
    <property type="term" value="P:endocytosis"/>
    <property type="evidence" value="ECO:0007669"/>
    <property type="project" value="TreeGrafter"/>
</dbReference>
<feature type="region of interest" description="Disordered" evidence="1">
    <location>
        <begin position="614"/>
        <end position="731"/>
    </location>
</feature>
<feature type="compositionally biased region" description="Low complexity" evidence="1">
    <location>
        <begin position="662"/>
        <end position="675"/>
    </location>
</feature>
<dbReference type="GO" id="GO:0070941">
    <property type="term" value="P:eisosome assembly"/>
    <property type="evidence" value="ECO:0007669"/>
    <property type="project" value="TreeGrafter"/>
</dbReference>
<dbReference type="HOGENOM" id="CLU_252201_0_0_1"/>
<feature type="region of interest" description="Disordered" evidence="1">
    <location>
        <begin position="760"/>
        <end position="1100"/>
    </location>
</feature>
<feature type="compositionally biased region" description="Low complexity" evidence="1">
    <location>
        <begin position="765"/>
        <end position="777"/>
    </location>
</feature>
<dbReference type="KEGG" id="pfp:PFL1_02574"/>
<organism evidence="2 3">
    <name type="scientific">Pseudozyma flocculosa PF-1</name>
    <dbReference type="NCBI Taxonomy" id="1277687"/>
    <lineage>
        <taxon>Eukaryota</taxon>
        <taxon>Fungi</taxon>
        <taxon>Dikarya</taxon>
        <taxon>Basidiomycota</taxon>
        <taxon>Ustilaginomycotina</taxon>
        <taxon>Ustilaginomycetes</taxon>
        <taxon>Ustilaginales</taxon>
        <taxon>Ustilaginaceae</taxon>
        <taxon>Pseudozyma</taxon>
    </lineage>
</organism>
<feature type="region of interest" description="Disordered" evidence="1">
    <location>
        <begin position="1124"/>
        <end position="1433"/>
    </location>
</feature>
<feature type="compositionally biased region" description="Polar residues" evidence="1">
    <location>
        <begin position="812"/>
        <end position="822"/>
    </location>
</feature>
<feature type="compositionally biased region" description="Low complexity" evidence="1">
    <location>
        <begin position="785"/>
        <end position="797"/>
    </location>
</feature>
<feature type="compositionally biased region" description="Low complexity" evidence="1">
    <location>
        <begin position="1079"/>
        <end position="1096"/>
    </location>
</feature>
<feature type="compositionally biased region" description="Low complexity" evidence="1">
    <location>
        <begin position="388"/>
        <end position="408"/>
    </location>
</feature>
<dbReference type="PANTHER" id="PTHR31962:SF1">
    <property type="entry name" value="SPHINGOLIPID LONG CHAIN BASE-RESPONSIVE PROTEIN PIL1"/>
    <property type="match status" value="1"/>
</dbReference>
<dbReference type="OrthoDB" id="3358861at2759"/>
<feature type="compositionally biased region" description="Basic and acidic residues" evidence="1">
    <location>
        <begin position="1226"/>
        <end position="1241"/>
    </location>
</feature>
<proteinExistence type="predicted"/>
<dbReference type="eggNOG" id="ENOG502S5EX">
    <property type="taxonomic scope" value="Eukaryota"/>
</dbReference>
<dbReference type="Pfam" id="PF13805">
    <property type="entry name" value="Pil1"/>
    <property type="match status" value="1"/>
</dbReference>
<feature type="compositionally biased region" description="Polar residues" evidence="1">
    <location>
        <begin position="1059"/>
        <end position="1072"/>
    </location>
</feature>
<feature type="compositionally biased region" description="Low complexity" evidence="1">
    <location>
        <begin position="1273"/>
        <end position="1294"/>
    </location>
</feature>
<dbReference type="InterPro" id="IPR028245">
    <property type="entry name" value="PIL1/LSP1"/>
</dbReference>
<feature type="compositionally biased region" description="Basic and acidic residues" evidence="1">
    <location>
        <begin position="501"/>
        <end position="540"/>
    </location>
</feature>
<accession>A0A061HGY5</accession>
<feature type="compositionally biased region" description="Basic and acidic residues" evidence="1">
    <location>
        <begin position="975"/>
        <end position="989"/>
    </location>
</feature>
<feature type="compositionally biased region" description="Basic residues" evidence="1">
    <location>
        <begin position="637"/>
        <end position="646"/>
    </location>
</feature>
<evidence type="ECO:0000313" key="3">
    <source>
        <dbReference type="Proteomes" id="UP000053664"/>
    </source>
</evidence>
<dbReference type="GO" id="GO:0008289">
    <property type="term" value="F:lipid binding"/>
    <property type="evidence" value="ECO:0007669"/>
    <property type="project" value="TreeGrafter"/>
</dbReference>
<feature type="compositionally biased region" description="Acidic residues" evidence="1">
    <location>
        <begin position="1245"/>
        <end position="1255"/>
    </location>
</feature>
<gene>
    <name evidence="2" type="ORF">PFL1_02574</name>
</gene>
<feature type="compositionally biased region" description="Low complexity" evidence="1">
    <location>
        <begin position="369"/>
        <end position="378"/>
    </location>
</feature>
<feature type="compositionally biased region" description="Low complexity" evidence="1">
    <location>
        <begin position="1317"/>
        <end position="1332"/>
    </location>
</feature>
<dbReference type="Gene3D" id="1.20.1270.60">
    <property type="entry name" value="Arfaptin homology (AH) domain/BAR domain"/>
    <property type="match status" value="1"/>
</dbReference>
<feature type="compositionally biased region" description="Polar residues" evidence="1">
    <location>
        <begin position="943"/>
        <end position="962"/>
    </location>
</feature>
<dbReference type="Proteomes" id="UP000053664">
    <property type="component" value="Unassembled WGS sequence"/>
</dbReference>
<dbReference type="PANTHER" id="PTHR31962">
    <property type="entry name" value="SPHINGOLIPID LONG CHAIN BASE-RESPONSIVE PROTEIN PIL1"/>
    <property type="match status" value="1"/>
</dbReference>
<name>A0A061HGY5_9BASI</name>
<feature type="compositionally biased region" description="Polar residues" evidence="1">
    <location>
        <begin position="830"/>
        <end position="840"/>
    </location>
</feature>
<dbReference type="InterPro" id="IPR027267">
    <property type="entry name" value="AH/BAR_dom_sf"/>
</dbReference>
<sequence>MSIAPQAIHSNLSRPHPTDSRLLQNLIKGEKSYIDNLASSSASAYAAASALAAWGTSEAPDIARASQALAEVLASVADAERTHVQALEGYRSALKDVLDREQSIRSVVRDRDILVGRLIKASKKKVGKKDHGLSYDERNEKVLAAQRELHACEQVLASEEAALVGVKRRTFKEALTMRMKTLGDAGAAMVDAAKEAILLLDEFDTHGPLLQASGGGQYESMYADEGVEHGEYDDHGAEPDFHAGGGEHGGHDHAAVNGSGLIPDGHGGFLKDVQDHRELDPRFSQQFDIASVTPSQSASQVVHNDRNAVPLGQRYTSQFNDVAEQEGTPSDTDSEEDYRRAFIEPRMNLPAPHEFGVAAETQDSYIPQSAAAANASRSNTRKAKKGSSGRAPAGGPAPSLPAKDAMPSVPMPPVPSAPRLDVAQARNFGHIPTAPPPQTGRDDDTSDDETQPRRSSSNWGPRPGRVSYQGPGRGPANGSEDGISYSVKRSDSIFGKVGKLFKTDLRDPPSRERESWDTRTDRLLQTQDNKRKGMIRRAEPDSSDEEPDPRTLVRHVNNSKPLWGRETNSDVGMKGKFIRTPSVSRITPGPLSNRAQQEEDEKLAAIRASVVGNGFAGQTSNSGIASGAASVRSSGTKTKKKKKKKPATAGSEIGTAPTRTSASAVPAVPTQVVVPGDASAGVRHAAAPAQPGLSRSSTLQSSAGKKKKRTSVLASSGAEAGASSPLTAFTPYEGKYSTASWVGKPASQMTAAEAVAMAGVVPKAPSSRPQSSSQRSPALDGGLQPSSRPASIRSSASKTAPLKPSLKAPSLSRATSNSSSFSPKKVTPTAPAQSSSLRNETTPVQAPPPQPQMAPVPTAPAPVTSTNAAAEAVAAATKPAVSSGAAAQPATIKPPVTTSAEAKATVSRPVPSLGKDDAIDGTGHLDLPVGRATSAEAGPQGGVAQSGSTVEPRDATSQSSKTPMPKLDMPNSEPFKIDLENLSRAELQRRGSALTESSEPFMTPSAEETYRAFVRADEANPQPTEPEVSKPAAAVTRVTDRKVSLQPSRVYGVGAPDISDTSSEEGSASTHQPGHDVRGSQGAVQAAQVQANASLADPEHRLDPVLTGLSAAAAAPPISAAAVLPEQAETGKDAGMLTVSPSNAHSDLSDGVARRKSVRMAPDTKLPPDTPTDDFATPKGNEYGGQDPMAVRSGQTPSALSSRIAPPPAAPARVSTKADGPVDLGASRERSGWSTRIRDQPNDSSSDEEADDDDGYSLARKAFGSASKSWSEATGGKPSKSSKAASVRSKVSTSSKKKAKRPTAASVLAPAATGGDAASVASAPASAQAPPSLFSISAPPPLSQTSELAQGTSPQPQAQAQSQAPGTGAGGYMTSADLPSSTSESKPVMPPVPQAPGVTGQSAMTVPAAPPPAAESSSGGKARGFFGKLKKFK</sequence>
<protein>
    <submittedName>
        <fullName evidence="2">Uncharacterized protein</fullName>
    </submittedName>
</protein>
<evidence type="ECO:0000256" key="1">
    <source>
        <dbReference type="SAM" id="MobiDB-lite"/>
    </source>
</evidence>
<dbReference type="RefSeq" id="XP_007878281.1">
    <property type="nucleotide sequence ID" value="XM_007880090.1"/>
</dbReference>
<dbReference type="EMBL" id="KE361629">
    <property type="protein sequence ID" value="EPQ29901.1"/>
    <property type="molecule type" value="Genomic_DNA"/>
</dbReference>
<feature type="compositionally biased region" description="Low complexity" evidence="1">
    <location>
        <begin position="861"/>
        <end position="883"/>
    </location>
</feature>
<dbReference type="GO" id="GO:0005886">
    <property type="term" value="C:plasma membrane"/>
    <property type="evidence" value="ECO:0007669"/>
    <property type="project" value="TreeGrafter"/>
</dbReference>